<dbReference type="EMBL" id="GU474850">
    <property type="protein sequence ID" value="ADI16946.1"/>
    <property type="molecule type" value="Genomic_DNA"/>
</dbReference>
<proteinExistence type="predicted"/>
<dbReference type="AlphaFoldDB" id="E0XRA5"/>
<protein>
    <submittedName>
        <fullName evidence="1">Uncharacterized protein</fullName>
    </submittedName>
</protein>
<reference evidence="1" key="1">
    <citation type="journal article" date="2011" name="Environ. Microbiol.">
        <title>Time-series analyses of Monterey Bay coastal microbial picoplankton using a 'genome proxy' microarray.</title>
        <authorList>
            <person name="Rich V.I."/>
            <person name="Pham V.D."/>
            <person name="Eppley J."/>
            <person name="Shi Y."/>
            <person name="DeLong E.F."/>
        </authorList>
    </citation>
    <scope>NUCLEOTIDE SEQUENCE</scope>
</reference>
<organism evidence="1">
    <name type="scientific">uncultured Fidelibacterota bacterium HF0010_18O13</name>
    <dbReference type="NCBI Taxonomy" id="710789"/>
    <lineage>
        <taxon>Bacteria</taxon>
        <taxon>Pseudomonadati</taxon>
        <taxon>Fidelibacterota</taxon>
        <taxon>environmental samples</taxon>
    </lineage>
</organism>
<name>E0XRA5_9BACT</name>
<evidence type="ECO:0000313" key="1">
    <source>
        <dbReference type="EMBL" id="ADI16946.1"/>
    </source>
</evidence>
<sequence length="143" mass="16772">MSKWSKKKFIDHLNQSCESDVAMHCIELVDFSEKTSDEVSWGNGEDFGTMTFRCDSDYGLLPLFRLSSNGKINLQLNFLRSKNLHKQVLDDMVIKFESNFLREYDENSYPSDSYEPIEDLICTHNQLETFMRTIEGCTYRLKQ</sequence>
<accession>E0XRA5</accession>